<dbReference type="OrthoDB" id="8388066at2"/>
<reference evidence="1 4" key="2">
    <citation type="submission" date="2019-09" db="EMBL/GenBank/DDBJ databases">
        <title>Draft genome sequence of Pseudomonas brenneri CCUG 51514(T).</title>
        <authorList>
            <person name="Tunovic T."/>
            <person name="Pineiro-Iglesias B."/>
            <person name="Unosson C."/>
            <person name="Inganas E."/>
            <person name="Ohlen M."/>
            <person name="Cardew S."/>
            <person name="Jensie-Markopoulos S."/>
            <person name="Salva-Serra F."/>
            <person name="Jaen-Luchoro D."/>
            <person name="Svensson-Stadler L."/>
            <person name="Chun J."/>
            <person name="Moore E."/>
        </authorList>
    </citation>
    <scope>NUCLEOTIDE SEQUENCE [LARGE SCALE GENOMIC DNA]</scope>
    <source>
        <strain evidence="1 4">CCUG 51514</strain>
    </source>
</reference>
<dbReference type="RefSeq" id="WP_032859415.1">
    <property type="nucleotide sequence ID" value="NZ_BMNU01000006.1"/>
</dbReference>
<accession>A0A5B2UNX8</accession>
<organism evidence="1 4">
    <name type="scientific">Pseudomonas brenneri</name>
    <dbReference type="NCBI Taxonomy" id="129817"/>
    <lineage>
        <taxon>Bacteria</taxon>
        <taxon>Pseudomonadati</taxon>
        <taxon>Pseudomonadota</taxon>
        <taxon>Gammaproteobacteria</taxon>
        <taxon>Pseudomonadales</taxon>
        <taxon>Pseudomonadaceae</taxon>
        <taxon>Pseudomonas</taxon>
    </lineage>
</organism>
<dbReference type="EMBL" id="LT629800">
    <property type="protein sequence ID" value="SDU86781.1"/>
    <property type="molecule type" value="Genomic_DNA"/>
</dbReference>
<evidence type="ECO:0000313" key="4">
    <source>
        <dbReference type="Proteomes" id="UP000325296"/>
    </source>
</evidence>
<gene>
    <name evidence="1" type="ORF">F1720_17975</name>
    <name evidence="2" type="ORF">SAMN04490181_0764</name>
</gene>
<name>A0A5B2UNX8_9PSED</name>
<evidence type="ECO:0008006" key="5">
    <source>
        <dbReference type="Google" id="ProtNLM"/>
    </source>
</evidence>
<sequence length="176" mass="19678">MKNASKAIESYIFGKDGNRPDLLQHAFSPDATLNVLVQTNTILFPPNVQGREAIAEVLVRSFSLQYENVYTFCFGAPPEPEANVHKCKWLVGMSTKATGELRVGCGEYHWVFSPQSGLAIQLSITIEHMLECPSQHMRKIMDWLQGRSYPWCESTDMLDSAPPLTCLQPVLVYVAA</sequence>
<dbReference type="EMBL" id="VUOL01000010">
    <property type="protein sequence ID" value="KAA2228506.1"/>
    <property type="molecule type" value="Genomic_DNA"/>
</dbReference>
<keyword evidence="3" id="KW-1185">Reference proteome</keyword>
<dbReference type="Proteomes" id="UP000199620">
    <property type="component" value="Chromosome I"/>
</dbReference>
<dbReference type="InterPro" id="IPR032710">
    <property type="entry name" value="NTF2-like_dom_sf"/>
</dbReference>
<dbReference type="AlphaFoldDB" id="A0A5B2UNX8"/>
<evidence type="ECO:0000313" key="3">
    <source>
        <dbReference type="Proteomes" id="UP000199620"/>
    </source>
</evidence>
<evidence type="ECO:0000313" key="2">
    <source>
        <dbReference type="EMBL" id="SDU86781.1"/>
    </source>
</evidence>
<dbReference type="SUPFAM" id="SSF54427">
    <property type="entry name" value="NTF2-like"/>
    <property type="match status" value="1"/>
</dbReference>
<protein>
    <recommendedName>
        <fullName evidence="5">SnoaL-like domain-containing protein</fullName>
    </recommendedName>
</protein>
<proteinExistence type="predicted"/>
<dbReference type="Proteomes" id="UP000325296">
    <property type="component" value="Unassembled WGS sequence"/>
</dbReference>
<evidence type="ECO:0000313" key="1">
    <source>
        <dbReference type="EMBL" id="KAA2228506.1"/>
    </source>
</evidence>
<reference evidence="2 3" key="1">
    <citation type="submission" date="2016-10" db="EMBL/GenBank/DDBJ databases">
        <authorList>
            <person name="Varghese N."/>
            <person name="Submissions S."/>
        </authorList>
    </citation>
    <scope>NUCLEOTIDE SEQUENCE [LARGE SCALE GENOMIC DNA]</scope>
    <source>
        <strain evidence="2 3">BS2771</strain>
    </source>
</reference>